<sequence length="456" mass="50980">MANLAVTELTSSCSTYKVVCSSLSTVLRTRQPLPFCFYNKWLLQDFHISKWSRRRCDSQLRRTNRGRSCVDQPVMEMVSVNRYGGYEKRERLVTAFRRYRSVSQSMENFSLGRAAVQSVNLEDFAFDEDEMEEVAIDFACLYLNASILFEVIPSEEMIFGLFSRLSKVLQNSFHWECVFGALIVLLQPSSRIAKAVSTAFVGMLLSTLNGEVPKSFTRHAVVLLSLVIGRAISISNESLSAEDRQCLINFQQKVLEVLLTGTPLSEELFVLSDAICWRFIGSGGPLCGGALWLEGLSKQLQLLTSGVLETLAVSQCAQLFCSSCLVTATPSASASYVMTEKAQQKLEQDPIVSHLYQRVPVHSLVDTVCVLSGLAVNKEARMRYRKYPLSLLQCLRDEHHERNTFFASLYKNDIETYACFTDILTELYNTGDDDLADIAGCVLNELMSSGMASPSC</sequence>
<dbReference type="VEuPathDB" id="TriTrypDB:TcIL3000_10_8400"/>
<dbReference type="EMBL" id="HE575323">
    <property type="protein sequence ID" value="CCC94064.1"/>
    <property type="molecule type" value="Genomic_DNA"/>
</dbReference>
<proteinExistence type="predicted"/>
<dbReference type="AlphaFoldDB" id="G0UXE7"/>
<evidence type="ECO:0000313" key="1">
    <source>
        <dbReference type="EMBL" id="CCC94064.1"/>
    </source>
</evidence>
<organism evidence="1">
    <name type="scientific">Trypanosoma congolense (strain IL3000)</name>
    <dbReference type="NCBI Taxonomy" id="1068625"/>
    <lineage>
        <taxon>Eukaryota</taxon>
        <taxon>Discoba</taxon>
        <taxon>Euglenozoa</taxon>
        <taxon>Kinetoplastea</taxon>
        <taxon>Metakinetoplastina</taxon>
        <taxon>Trypanosomatida</taxon>
        <taxon>Trypanosomatidae</taxon>
        <taxon>Trypanosoma</taxon>
        <taxon>Nannomonas</taxon>
    </lineage>
</organism>
<gene>
    <name evidence="1" type="ORF">TCIL3000_10_8400</name>
</gene>
<accession>G0UXE7</accession>
<protein>
    <submittedName>
        <fullName evidence="1">Uncharacterized protein TCIL3000_10_8400</fullName>
    </submittedName>
</protein>
<name>G0UXE7_TRYCI</name>
<reference evidence="1" key="1">
    <citation type="journal article" date="2012" name="Proc. Natl. Acad. Sci. U.S.A.">
        <title>Antigenic diversity is generated by distinct evolutionary mechanisms in African trypanosome species.</title>
        <authorList>
            <person name="Jackson A.P."/>
            <person name="Berry A."/>
            <person name="Aslett M."/>
            <person name="Allison H.C."/>
            <person name="Burton P."/>
            <person name="Vavrova-Anderson J."/>
            <person name="Brown R."/>
            <person name="Browne H."/>
            <person name="Corton N."/>
            <person name="Hauser H."/>
            <person name="Gamble J."/>
            <person name="Gilderthorp R."/>
            <person name="Marcello L."/>
            <person name="McQuillan J."/>
            <person name="Otto T.D."/>
            <person name="Quail M.A."/>
            <person name="Sanders M.J."/>
            <person name="van Tonder A."/>
            <person name="Ginger M.L."/>
            <person name="Field M.C."/>
            <person name="Barry J.D."/>
            <person name="Hertz-Fowler C."/>
            <person name="Berriman M."/>
        </authorList>
    </citation>
    <scope>NUCLEOTIDE SEQUENCE</scope>
    <source>
        <strain evidence="1">IL3000</strain>
    </source>
</reference>